<protein>
    <submittedName>
        <fullName evidence="1">Uncharacterized protein</fullName>
    </submittedName>
</protein>
<accession>A0A917CQC9</accession>
<keyword evidence="2" id="KW-1185">Reference proteome</keyword>
<reference evidence="1" key="2">
    <citation type="submission" date="2020-09" db="EMBL/GenBank/DDBJ databases">
        <authorList>
            <person name="Sun Q."/>
            <person name="Zhou Y."/>
        </authorList>
    </citation>
    <scope>NUCLEOTIDE SEQUENCE</scope>
    <source>
        <strain evidence="1">CGMCC 1.12181</strain>
    </source>
</reference>
<gene>
    <name evidence="1" type="ORF">GCM10011365_13750</name>
</gene>
<name>A0A917CQC9_9GAMM</name>
<dbReference type="AlphaFoldDB" id="A0A917CQC9"/>
<proteinExistence type="predicted"/>
<comment type="caution">
    <text evidence="1">The sequence shown here is derived from an EMBL/GenBank/DDBJ whole genome shotgun (WGS) entry which is preliminary data.</text>
</comment>
<dbReference type="EMBL" id="BMEO01000005">
    <property type="protein sequence ID" value="GGF93713.1"/>
    <property type="molecule type" value="Genomic_DNA"/>
</dbReference>
<dbReference type="Proteomes" id="UP000605253">
    <property type="component" value="Unassembled WGS sequence"/>
</dbReference>
<organism evidence="1 2">
    <name type="scientific">Marinicella pacifica</name>
    <dbReference type="NCBI Taxonomy" id="1171543"/>
    <lineage>
        <taxon>Bacteria</taxon>
        <taxon>Pseudomonadati</taxon>
        <taxon>Pseudomonadota</taxon>
        <taxon>Gammaproteobacteria</taxon>
        <taxon>Lysobacterales</taxon>
        <taxon>Marinicellaceae</taxon>
        <taxon>Marinicella</taxon>
    </lineage>
</organism>
<dbReference type="RefSeq" id="WP_188364978.1">
    <property type="nucleotide sequence ID" value="NZ_BAABJF010000002.1"/>
</dbReference>
<sequence>MQKNTVLTLGILSLVFLGLATAHAGVKLILDSSSPLGMVGSTNYDLNNNTIEVSLDRPILCNQAPGYNTGSLTKLKIFDPNDEMKGFASNEGLYFASDAEYEVNNGQLFLATDNPAKALCVSSVSGDFDLIFKSAFEPATQTTATVNYIGLPSVVSPGQQINYQIEFSNPTAQSVYFDLIEYWDHNSGLHNAYMAAANQRECNDSDSLVVCSVPLYDDSGVIKGIQLFSGGTFTLDVTQTVDPNSATGEELDFMAGVFLTDGHNGDFLPRTLSGPHFTTNPITVSKTVLVENNDPPTVTWEVAPPALTSFYEDEATSQTFEIRYSDLQTPAANLTVTVDEQQGGKVNVVKGPFVADGFDGTMTLEVSPVADAYTDNPEQVTVNVKDAGGLTTPLTFDVEITPVNDAPSFAMNCAELTINEQNNEMTCTSPVGNGGGNQIAGVWDDEFIIDSFNPGPNEAHQAVKKYEVEIVNNSDNLLDTFGSGSAVKIDAVTGEVTVHTNNGAYGTAEVRIRVHDNGGVNGVDGCDSNDPNFNPQHGCDVSDWQPLTIISAPPVFNFSGVINGLQANKYVILDLLDAGNGDAPIENYYNNSQNNNPVTFSFSYDAVSQFNYKIIVTNESSDYNCDISSVKSNQVDPDTITGTISNVHIDDIVVTCSQNPPD</sequence>
<evidence type="ECO:0000313" key="1">
    <source>
        <dbReference type="EMBL" id="GGF93713.1"/>
    </source>
</evidence>
<reference evidence="1" key="1">
    <citation type="journal article" date="2014" name="Int. J. Syst. Evol. Microbiol.">
        <title>Complete genome sequence of Corynebacterium casei LMG S-19264T (=DSM 44701T), isolated from a smear-ripened cheese.</title>
        <authorList>
            <consortium name="US DOE Joint Genome Institute (JGI-PGF)"/>
            <person name="Walter F."/>
            <person name="Albersmeier A."/>
            <person name="Kalinowski J."/>
            <person name="Ruckert C."/>
        </authorList>
    </citation>
    <scope>NUCLEOTIDE SEQUENCE</scope>
    <source>
        <strain evidence="1">CGMCC 1.12181</strain>
    </source>
</reference>
<evidence type="ECO:0000313" key="2">
    <source>
        <dbReference type="Proteomes" id="UP000605253"/>
    </source>
</evidence>